<protein>
    <submittedName>
        <fullName evidence="2">Uncharacterized protein</fullName>
    </submittedName>
</protein>
<keyword evidence="3" id="KW-1185">Reference proteome</keyword>
<reference evidence="2" key="3">
    <citation type="submission" date="2022-06" db="UniProtKB">
        <authorList>
            <consortium name="EnsemblPlants"/>
        </authorList>
    </citation>
    <scope>IDENTIFICATION</scope>
</reference>
<dbReference type="Proteomes" id="UP000015106">
    <property type="component" value="Chromosome 4"/>
</dbReference>
<name>A0A8R7Q3A6_TRIUA</name>
<dbReference type="AlphaFoldDB" id="A0A8R7Q3A6"/>
<reference evidence="2" key="2">
    <citation type="submission" date="2018-03" db="EMBL/GenBank/DDBJ databases">
        <title>The Triticum urartu genome reveals the dynamic nature of wheat genome evolution.</title>
        <authorList>
            <person name="Ling H."/>
            <person name="Ma B."/>
            <person name="Shi X."/>
            <person name="Liu H."/>
            <person name="Dong L."/>
            <person name="Sun H."/>
            <person name="Cao Y."/>
            <person name="Gao Q."/>
            <person name="Zheng S."/>
            <person name="Li Y."/>
            <person name="Yu Y."/>
            <person name="Du H."/>
            <person name="Qi M."/>
            <person name="Li Y."/>
            <person name="Yu H."/>
            <person name="Cui Y."/>
            <person name="Wang N."/>
            <person name="Chen C."/>
            <person name="Wu H."/>
            <person name="Zhao Y."/>
            <person name="Zhang J."/>
            <person name="Li Y."/>
            <person name="Zhou W."/>
            <person name="Zhang B."/>
            <person name="Hu W."/>
            <person name="Eijk M."/>
            <person name="Tang J."/>
            <person name="Witsenboer H."/>
            <person name="Zhao S."/>
            <person name="Li Z."/>
            <person name="Zhang A."/>
            <person name="Wang D."/>
            <person name="Liang C."/>
        </authorList>
    </citation>
    <scope>NUCLEOTIDE SEQUENCE [LARGE SCALE GENOMIC DNA]</scope>
    <source>
        <strain evidence="2">cv. G1812</strain>
    </source>
</reference>
<evidence type="ECO:0000256" key="1">
    <source>
        <dbReference type="SAM" id="MobiDB-lite"/>
    </source>
</evidence>
<evidence type="ECO:0000313" key="3">
    <source>
        <dbReference type="Proteomes" id="UP000015106"/>
    </source>
</evidence>
<proteinExistence type="predicted"/>
<organism evidence="2 3">
    <name type="scientific">Triticum urartu</name>
    <name type="common">Red wild einkorn</name>
    <name type="synonym">Crithodium urartu</name>
    <dbReference type="NCBI Taxonomy" id="4572"/>
    <lineage>
        <taxon>Eukaryota</taxon>
        <taxon>Viridiplantae</taxon>
        <taxon>Streptophyta</taxon>
        <taxon>Embryophyta</taxon>
        <taxon>Tracheophyta</taxon>
        <taxon>Spermatophyta</taxon>
        <taxon>Magnoliopsida</taxon>
        <taxon>Liliopsida</taxon>
        <taxon>Poales</taxon>
        <taxon>Poaceae</taxon>
        <taxon>BOP clade</taxon>
        <taxon>Pooideae</taxon>
        <taxon>Triticodae</taxon>
        <taxon>Triticeae</taxon>
        <taxon>Triticinae</taxon>
        <taxon>Triticum</taxon>
    </lineage>
</organism>
<reference evidence="3" key="1">
    <citation type="journal article" date="2013" name="Nature">
        <title>Draft genome of the wheat A-genome progenitor Triticum urartu.</title>
        <authorList>
            <person name="Ling H.Q."/>
            <person name="Zhao S."/>
            <person name="Liu D."/>
            <person name="Wang J."/>
            <person name="Sun H."/>
            <person name="Zhang C."/>
            <person name="Fan H."/>
            <person name="Li D."/>
            <person name="Dong L."/>
            <person name="Tao Y."/>
            <person name="Gao C."/>
            <person name="Wu H."/>
            <person name="Li Y."/>
            <person name="Cui Y."/>
            <person name="Guo X."/>
            <person name="Zheng S."/>
            <person name="Wang B."/>
            <person name="Yu K."/>
            <person name="Liang Q."/>
            <person name="Yang W."/>
            <person name="Lou X."/>
            <person name="Chen J."/>
            <person name="Feng M."/>
            <person name="Jian J."/>
            <person name="Zhang X."/>
            <person name="Luo G."/>
            <person name="Jiang Y."/>
            <person name="Liu J."/>
            <person name="Wang Z."/>
            <person name="Sha Y."/>
            <person name="Zhang B."/>
            <person name="Wu H."/>
            <person name="Tang D."/>
            <person name="Shen Q."/>
            <person name="Xue P."/>
            <person name="Zou S."/>
            <person name="Wang X."/>
            <person name="Liu X."/>
            <person name="Wang F."/>
            <person name="Yang Y."/>
            <person name="An X."/>
            <person name="Dong Z."/>
            <person name="Zhang K."/>
            <person name="Zhang X."/>
            <person name="Luo M.C."/>
            <person name="Dvorak J."/>
            <person name="Tong Y."/>
            <person name="Wang J."/>
            <person name="Yang H."/>
            <person name="Li Z."/>
            <person name="Wang D."/>
            <person name="Zhang A."/>
            <person name="Wang J."/>
        </authorList>
    </citation>
    <scope>NUCLEOTIDE SEQUENCE</scope>
    <source>
        <strain evidence="3">cv. G1812</strain>
    </source>
</reference>
<evidence type="ECO:0000313" key="2">
    <source>
        <dbReference type="EnsemblPlants" id="TuG1812G0400001317.01.T01"/>
    </source>
</evidence>
<feature type="region of interest" description="Disordered" evidence="1">
    <location>
        <begin position="71"/>
        <end position="94"/>
    </location>
</feature>
<sequence length="104" mass="11295">MFLLSVGCTAAAPCALRPLRSSKSPRRRGLLAACVRFPAPSPTRLPRSHLRAALGDGGAAAAVQVRAVQDRREGGLPRHAPLLRHGQPPPPPPWSYPLIWQRHF</sequence>
<accession>A0A8R7Q3A6</accession>
<dbReference type="Gramene" id="TuG1812G0400001317.01.T01">
    <property type="protein sequence ID" value="TuG1812G0400001317.01.T01"/>
    <property type="gene ID" value="TuG1812G0400001317.01"/>
</dbReference>
<dbReference type="EnsemblPlants" id="TuG1812G0400001317.01.T01">
    <property type="protein sequence ID" value="TuG1812G0400001317.01.T01"/>
    <property type="gene ID" value="TuG1812G0400001317.01"/>
</dbReference>